<evidence type="ECO:0000313" key="9">
    <source>
        <dbReference type="EMBL" id="PJZ60738.1"/>
    </source>
</evidence>
<evidence type="ECO:0000313" key="11">
    <source>
        <dbReference type="Proteomes" id="UP000232188"/>
    </source>
</evidence>
<feature type="transmembrane region" description="Helical" evidence="7">
    <location>
        <begin position="117"/>
        <end position="138"/>
    </location>
</feature>
<dbReference type="EMBL" id="NPDV01000010">
    <property type="protein sequence ID" value="PJZ52831.1"/>
    <property type="molecule type" value="Genomic_DNA"/>
</dbReference>
<evidence type="ECO:0000256" key="5">
    <source>
        <dbReference type="ARBA" id="ARBA00022989"/>
    </source>
</evidence>
<keyword evidence="3" id="KW-1003">Cell membrane</keyword>
<protein>
    <submittedName>
        <fullName evidence="8">Uncharacterized protein</fullName>
    </submittedName>
</protein>
<evidence type="ECO:0000256" key="2">
    <source>
        <dbReference type="ARBA" id="ARBA00006679"/>
    </source>
</evidence>
<dbReference type="Proteomes" id="UP000232149">
    <property type="component" value="Unassembled WGS sequence"/>
</dbReference>
<name>A0A2M9YMR8_9LEPT</name>
<dbReference type="Pfam" id="PF07681">
    <property type="entry name" value="DoxX"/>
    <property type="match status" value="1"/>
</dbReference>
<evidence type="ECO:0000313" key="8">
    <source>
        <dbReference type="EMBL" id="PJZ52831.1"/>
    </source>
</evidence>
<comment type="subcellular location">
    <subcellularLocation>
        <location evidence="1">Cell membrane</location>
        <topology evidence="1">Multi-pass membrane protein</topology>
    </subcellularLocation>
</comment>
<evidence type="ECO:0000256" key="1">
    <source>
        <dbReference type="ARBA" id="ARBA00004651"/>
    </source>
</evidence>
<evidence type="ECO:0000256" key="7">
    <source>
        <dbReference type="SAM" id="Phobius"/>
    </source>
</evidence>
<comment type="caution">
    <text evidence="8">The sequence shown here is derived from an EMBL/GenBank/DDBJ whole genome shotgun (WGS) entry which is preliminary data.</text>
</comment>
<reference evidence="10 11" key="1">
    <citation type="submission" date="2017-07" db="EMBL/GenBank/DDBJ databases">
        <title>Leptospira spp. isolated from tropical soils.</title>
        <authorList>
            <person name="Thibeaux R."/>
            <person name="Iraola G."/>
            <person name="Ferres I."/>
            <person name="Bierque E."/>
            <person name="Girault D."/>
            <person name="Soupe-Gilbert M.-E."/>
            <person name="Picardeau M."/>
            <person name="Goarant C."/>
        </authorList>
    </citation>
    <scope>NUCLEOTIDE SEQUENCE [LARGE SCALE GENOMIC DNA]</scope>
    <source>
        <strain evidence="8 11">FH2-B-C1</strain>
        <strain evidence="9 10">FH2-B-D1</strain>
    </source>
</reference>
<dbReference type="InterPro" id="IPR032808">
    <property type="entry name" value="DoxX"/>
</dbReference>
<keyword evidence="6 7" id="KW-0472">Membrane</keyword>
<evidence type="ECO:0000256" key="6">
    <source>
        <dbReference type="ARBA" id="ARBA00023136"/>
    </source>
</evidence>
<dbReference type="EMBL" id="NPDU01000051">
    <property type="protein sequence ID" value="PJZ60738.1"/>
    <property type="molecule type" value="Genomic_DNA"/>
</dbReference>
<dbReference type="OrthoDB" id="346004at2"/>
<dbReference type="RefSeq" id="WP_100786038.1">
    <property type="nucleotide sequence ID" value="NZ_NPDU01000051.1"/>
</dbReference>
<dbReference type="Proteomes" id="UP000232188">
    <property type="component" value="Unassembled WGS sequence"/>
</dbReference>
<sequence length="148" mass="16012">MFQQFFQTNDDLTLTILRVVLAIVMFPHGAQKLVGWFGGYGFKGTMGYLTGAVGVPYLFSVLVILIEFFGSIALFAGFLTRGAAFGIAIVMLGAILTSHLKTGFFMNWGGNQEGEGFEFHILAIGMAVPIILFGSGRWSVDSFLVGVL</sequence>
<dbReference type="AlphaFoldDB" id="A0A2M9YMR8"/>
<feature type="transmembrane region" description="Helical" evidence="7">
    <location>
        <begin position="72"/>
        <end position="96"/>
    </location>
</feature>
<dbReference type="PANTHER" id="PTHR33452">
    <property type="entry name" value="OXIDOREDUCTASE CATD-RELATED"/>
    <property type="match status" value="1"/>
</dbReference>
<keyword evidence="10" id="KW-1185">Reference proteome</keyword>
<comment type="similarity">
    <text evidence="2">Belongs to the DoxX family.</text>
</comment>
<keyword evidence="5 7" id="KW-1133">Transmembrane helix</keyword>
<keyword evidence="4 7" id="KW-0812">Transmembrane</keyword>
<organism evidence="8 11">
    <name type="scientific">Leptospira adleri</name>
    <dbReference type="NCBI Taxonomy" id="2023186"/>
    <lineage>
        <taxon>Bacteria</taxon>
        <taxon>Pseudomonadati</taxon>
        <taxon>Spirochaetota</taxon>
        <taxon>Spirochaetia</taxon>
        <taxon>Leptospirales</taxon>
        <taxon>Leptospiraceae</taxon>
        <taxon>Leptospira</taxon>
    </lineage>
</organism>
<gene>
    <name evidence="9" type="ORF">CH376_16815</name>
    <name evidence="8" type="ORF">CH380_12235</name>
</gene>
<accession>A0A2M9YMR8</accession>
<evidence type="ECO:0000256" key="3">
    <source>
        <dbReference type="ARBA" id="ARBA00022475"/>
    </source>
</evidence>
<dbReference type="InterPro" id="IPR051907">
    <property type="entry name" value="DoxX-like_oxidoreductase"/>
</dbReference>
<proteinExistence type="inferred from homology"/>
<dbReference type="PANTHER" id="PTHR33452:SF1">
    <property type="entry name" value="INNER MEMBRANE PROTEIN YPHA-RELATED"/>
    <property type="match status" value="1"/>
</dbReference>
<dbReference type="GO" id="GO:0005886">
    <property type="term" value="C:plasma membrane"/>
    <property type="evidence" value="ECO:0007669"/>
    <property type="project" value="UniProtKB-SubCell"/>
</dbReference>
<feature type="transmembrane region" description="Helical" evidence="7">
    <location>
        <begin position="12"/>
        <end position="34"/>
    </location>
</feature>
<evidence type="ECO:0000256" key="4">
    <source>
        <dbReference type="ARBA" id="ARBA00022692"/>
    </source>
</evidence>
<evidence type="ECO:0000313" key="10">
    <source>
        <dbReference type="Proteomes" id="UP000232149"/>
    </source>
</evidence>